<keyword evidence="4" id="KW-1185">Reference proteome</keyword>
<name>A0ABV7HJ84_9GAMM</name>
<dbReference type="PROSITE" id="PS50110">
    <property type="entry name" value="RESPONSE_REGULATORY"/>
    <property type="match status" value="1"/>
</dbReference>
<dbReference type="Pfam" id="PF00072">
    <property type="entry name" value="Response_reg"/>
    <property type="match status" value="1"/>
</dbReference>
<dbReference type="RefSeq" id="WP_386722110.1">
    <property type="nucleotide sequence ID" value="NZ_JBHRSZ010000006.1"/>
</dbReference>
<dbReference type="PANTHER" id="PTHR43228:SF1">
    <property type="entry name" value="TWO-COMPONENT RESPONSE REGULATOR ARR22"/>
    <property type="match status" value="1"/>
</dbReference>
<dbReference type="PANTHER" id="PTHR43228">
    <property type="entry name" value="TWO-COMPONENT RESPONSE REGULATOR"/>
    <property type="match status" value="1"/>
</dbReference>
<feature type="modified residue" description="4-aspartylphosphate" evidence="1">
    <location>
        <position position="71"/>
    </location>
</feature>
<evidence type="ECO:0000256" key="1">
    <source>
        <dbReference type="PROSITE-ProRule" id="PRU00169"/>
    </source>
</evidence>
<evidence type="ECO:0000259" key="2">
    <source>
        <dbReference type="PROSITE" id="PS50110"/>
    </source>
</evidence>
<organism evidence="3 4">
    <name type="scientific">Litoribrevibacter euphylliae</name>
    <dbReference type="NCBI Taxonomy" id="1834034"/>
    <lineage>
        <taxon>Bacteria</taxon>
        <taxon>Pseudomonadati</taxon>
        <taxon>Pseudomonadota</taxon>
        <taxon>Gammaproteobacteria</taxon>
        <taxon>Oceanospirillales</taxon>
        <taxon>Oceanospirillaceae</taxon>
        <taxon>Litoribrevibacter</taxon>
    </lineage>
</organism>
<keyword evidence="1" id="KW-0597">Phosphoprotein</keyword>
<dbReference type="InterPro" id="IPR011006">
    <property type="entry name" value="CheY-like_superfamily"/>
</dbReference>
<dbReference type="SUPFAM" id="SSF52172">
    <property type="entry name" value="CheY-like"/>
    <property type="match status" value="1"/>
</dbReference>
<proteinExistence type="predicted"/>
<dbReference type="SMART" id="SM00448">
    <property type="entry name" value="REC"/>
    <property type="match status" value="1"/>
</dbReference>
<feature type="domain" description="Response regulatory" evidence="2">
    <location>
        <begin position="20"/>
        <end position="132"/>
    </location>
</feature>
<sequence>MSISRFPLGSKSQSPYYGKTILVVDDSEISRVMLKTMIEAISGSLDVYEAKDGLEAIKMVEQHKPDLITLDEEMPGKNGLETVPELLKINPESRIVLITAHGEENVKEKVKALSIEYLAKPITEAKVINLLS</sequence>
<evidence type="ECO:0000313" key="4">
    <source>
        <dbReference type="Proteomes" id="UP001595476"/>
    </source>
</evidence>
<dbReference type="Proteomes" id="UP001595476">
    <property type="component" value="Unassembled WGS sequence"/>
</dbReference>
<protein>
    <submittedName>
        <fullName evidence="3">Response regulator transcription factor</fullName>
    </submittedName>
</protein>
<accession>A0ABV7HJ84</accession>
<dbReference type="InterPro" id="IPR052048">
    <property type="entry name" value="ST_Response_Regulator"/>
</dbReference>
<comment type="caution">
    <text evidence="3">The sequence shown here is derived from an EMBL/GenBank/DDBJ whole genome shotgun (WGS) entry which is preliminary data.</text>
</comment>
<dbReference type="Gene3D" id="3.40.50.2300">
    <property type="match status" value="1"/>
</dbReference>
<gene>
    <name evidence="3" type="ORF">ACFOEK_14325</name>
</gene>
<evidence type="ECO:0000313" key="3">
    <source>
        <dbReference type="EMBL" id="MFC3152210.1"/>
    </source>
</evidence>
<dbReference type="EMBL" id="JBHRSZ010000006">
    <property type="protein sequence ID" value="MFC3152210.1"/>
    <property type="molecule type" value="Genomic_DNA"/>
</dbReference>
<dbReference type="InterPro" id="IPR001789">
    <property type="entry name" value="Sig_transdc_resp-reg_receiver"/>
</dbReference>
<reference evidence="4" key="1">
    <citation type="journal article" date="2019" name="Int. J. Syst. Evol. Microbiol.">
        <title>The Global Catalogue of Microorganisms (GCM) 10K type strain sequencing project: providing services to taxonomists for standard genome sequencing and annotation.</title>
        <authorList>
            <consortium name="The Broad Institute Genomics Platform"/>
            <consortium name="The Broad Institute Genome Sequencing Center for Infectious Disease"/>
            <person name="Wu L."/>
            <person name="Ma J."/>
        </authorList>
    </citation>
    <scope>NUCLEOTIDE SEQUENCE [LARGE SCALE GENOMIC DNA]</scope>
    <source>
        <strain evidence="4">KCTC 52438</strain>
    </source>
</reference>